<reference evidence="2 3" key="1">
    <citation type="journal article" date="2011" name="J. Bacteriol.">
        <title>Whole-genome sequences of two Borrelia afzelii and two Borrelia garinii Lyme disease agent isolates.</title>
        <authorList>
            <person name="Casjens S.R."/>
            <person name="Mongodin E.F."/>
            <person name="Qiu W.-G."/>
            <person name="Dunn J.J."/>
            <person name="Luft B.J."/>
            <person name="Fraser-Liggett C.M."/>
            <person name="Schutzer S.E."/>
        </authorList>
    </citation>
    <scope>NUCLEOTIDE SEQUENCE [LARGE SCALE GENOMIC DNA]</scope>
    <source>
        <strain evidence="2 3">PBr</strain>
    </source>
</reference>
<gene>
    <name evidence="2" type="ORF">BGAPBR_A0057</name>
</gene>
<keyword evidence="1" id="KW-0812">Transmembrane</keyword>
<evidence type="ECO:0000313" key="2">
    <source>
        <dbReference type="EMBL" id="ACL34795.1"/>
    </source>
</evidence>
<keyword evidence="1" id="KW-0472">Membrane</keyword>
<evidence type="ECO:0000256" key="1">
    <source>
        <dbReference type="SAM" id="Phobius"/>
    </source>
</evidence>
<name>B8F1N0_BORGR</name>
<proteinExistence type="predicted"/>
<geneLocation type="plasmid" evidence="2 3">
    <name>PBr_lp54</name>
</geneLocation>
<dbReference type="EMBL" id="CP001308">
    <property type="protein sequence ID" value="ACL34795.1"/>
    <property type="molecule type" value="Genomic_DNA"/>
</dbReference>
<dbReference type="AlphaFoldDB" id="B8F1N0"/>
<keyword evidence="3" id="KW-1185">Reference proteome</keyword>
<protein>
    <submittedName>
        <fullName evidence="2">Uncharacterized protein</fullName>
    </submittedName>
</protein>
<dbReference type="Proteomes" id="UP000006103">
    <property type="component" value="Plasmid PBr_lp54"/>
</dbReference>
<accession>B8F1N0</accession>
<feature type="transmembrane region" description="Helical" evidence="1">
    <location>
        <begin position="13"/>
        <end position="30"/>
    </location>
</feature>
<keyword evidence="2" id="KW-0614">Plasmid</keyword>
<organism evidence="2 3">
    <name type="scientific">Borreliella garinii PBr</name>
    <dbReference type="NCBI Taxonomy" id="498743"/>
    <lineage>
        <taxon>Bacteria</taxon>
        <taxon>Pseudomonadati</taxon>
        <taxon>Spirochaetota</taxon>
        <taxon>Spirochaetia</taxon>
        <taxon>Spirochaetales</taxon>
        <taxon>Borreliaceae</taxon>
        <taxon>Borreliella</taxon>
    </lineage>
</organism>
<sequence>MPFKALAPFKTRIFKYYTTFYSIFILILILKYKKSPVKGI</sequence>
<keyword evidence="1" id="KW-1133">Transmembrane helix</keyword>
<evidence type="ECO:0000313" key="3">
    <source>
        <dbReference type="Proteomes" id="UP000006103"/>
    </source>
</evidence>